<proteinExistence type="inferred from homology"/>
<dbReference type="InterPro" id="IPR055170">
    <property type="entry name" value="GFO_IDH_MocA-like_dom"/>
</dbReference>
<dbReference type="Gene3D" id="3.30.360.10">
    <property type="entry name" value="Dihydrodipicolinate Reductase, domain 2"/>
    <property type="match status" value="1"/>
</dbReference>
<dbReference type="AlphaFoldDB" id="G7Q914"/>
<dbReference type="InterPro" id="IPR036291">
    <property type="entry name" value="NAD(P)-bd_dom_sf"/>
</dbReference>
<protein>
    <submittedName>
        <fullName evidence="5">Oxidoreductase domain protein</fullName>
    </submittedName>
</protein>
<evidence type="ECO:0000313" key="6">
    <source>
        <dbReference type="Proteomes" id="UP000004662"/>
    </source>
</evidence>
<feature type="domain" description="GFO/IDH/MocA-like oxidoreductase" evidence="4">
    <location>
        <begin position="144"/>
        <end position="235"/>
    </location>
</feature>
<organism evidence="5 6">
    <name type="scientific">Solidesulfovibrio carbinoliphilus subsp. oakridgensis</name>
    <dbReference type="NCBI Taxonomy" id="694327"/>
    <lineage>
        <taxon>Bacteria</taxon>
        <taxon>Pseudomonadati</taxon>
        <taxon>Thermodesulfobacteriota</taxon>
        <taxon>Desulfovibrionia</taxon>
        <taxon>Desulfovibrionales</taxon>
        <taxon>Desulfovibrionaceae</taxon>
        <taxon>Solidesulfovibrio</taxon>
    </lineage>
</organism>
<dbReference type="STRING" id="694327.DFW101_1728"/>
<dbReference type="InterPro" id="IPR000683">
    <property type="entry name" value="Gfo/Idh/MocA-like_OxRdtase_N"/>
</dbReference>
<dbReference type="PANTHER" id="PTHR22604">
    <property type="entry name" value="OXIDOREDUCTASES"/>
    <property type="match status" value="1"/>
</dbReference>
<dbReference type="RefSeq" id="WP_009181129.1">
    <property type="nucleotide sequence ID" value="NZ_CM001368.1"/>
</dbReference>
<dbReference type="Pfam" id="PF22725">
    <property type="entry name" value="GFO_IDH_MocA_C3"/>
    <property type="match status" value="1"/>
</dbReference>
<dbReference type="GO" id="GO:0016491">
    <property type="term" value="F:oxidoreductase activity"/>
    <property type="evidence" value="ECO:0007669"/>
    <property type="project" value="UniProtKB-KW"/>
</dbReference>
<dbReference type="EMBL" id="CM001368">
    <property type="protein sequence ID" value="EHJ47736.1"/>
    <property type="molecule type" value="Genomic_DNA"/>
</dbReference>
<evidence type="ECO:0000256" key="2">
    <source>
        <dbReference type="ARBA" id="ARBA00023002"/>
    </source>
</evidence>
<evidence type="ECO:0000313" key="5">
    <source>
        <dbReference type="EMBL" id="EHJ47736.1"/>
    </source>
</evidence>
<keyword evidence="2" id="KW-0560">Oxidoreductase</keyword>
<dbReference type="OrthoDB" id="9792935at2"/>
<dbReference type="PANTHER" id="PTHR22604:SF105">
    <property type="entry name" value="TRANS-1,2-DIHYDROBENZENE-1,2-DIOL DEHYDROGENASE"/>
    <property type="match status" value="1"/>
</dbReference>
<feature type="domain" description="Gfo/Idh/MocA-like oxidoreductase N-terminal" evidence="3">
    <location>
        <begin position="45"/>
        <end position="115"/>
    </location>
</feature>
<reference evidence="6" key="1">
    <citation type="journal article" date="2015" name="Genome Announc.">
        <title>High-Quality Draft Genome Sequence of Desulfovibrio carbinoliphilus FW-101-2B, an Organic Acid-Oxidizing Sulfate-Reducing Bacterium Isolated from Uranium(VI)-Contaminated Groundwater.</title>
        <authorList>
            <person name="Ramsay B.D."/>
            <person name="Hwang C."/>
            <person name="Woo H.L."/>
            <person name="Carroll S.L."/>
            <person name="Lucas S."/>
            <person name="Han J."/>
            <person name="Lapidus A.L."/>
            <person name="Cheng J.F."/>
            <person name="Goodwin L.A."/>
            <person name="Pitluck S."/>
            <person name="Peters L."/>
            <person name="Chertkov O."/>
            <person name="Held B."/>
            <person name="Detter J.C."/>
            <person name="Han C.S."/>
            <person name="Tapia R."/>
            <person name="Land M.L."/>
            <person name="Hauser L.J."/>
            <person name="Kyrpides N.C."/>
            <person name="Ivanova N.N."/>
            <person name="Mikhailova N."/>
            <person name="Pagani I."/>
            <person name="Woyke T."/>
            <person name="Arkin A.P."/>
            <person name="Dehal P."/>
            <person name="Chivian D."/>
            <person name="Criddle C.S."/>
            <person name="Wu W."/>
            <person name="Chakraborty R."/>
            <person name="Hazen T.C."/>
            <person name="Fields M.W."/>
        </authorList>
    </citation>
    <scope>NUCLEOTIDE SEQUENCE [LARGE SCALE GENOMIC DNA]</scope>
    <source>
        <strain evidence="6">FW-101-2B</strain>
    </source>
</reference>
<dbReference type="SUPFAM" id="SSF51735">
    <property type="entry name" value="NAD(P)-binding Rossmann-fold domains"/>
    <property type="match status" value="1"/>
</dbReference>
<dbReference type="Gene3D" id="3.40.50.720">
    <property type="entry name" value="NAD(P)-binding Rossmann-like Domain"/>
    <property type="match status" value="1"/>
</dbReference>
<dbReference type="SUPFAM" id="SSF55347">
    <property type="entry name" value="Glyceraldehyde-3-phosphate dehydrogenase-like, C-terminal domain"/>
    <property type="match status" value="1"/>
</dbReference>
<name>G7Q914_9BACT</name>
<gene>
    <name evidence="5" type="ORF">DFW101_1728</name>
</gene>
<evidence type="ECO:0000259" key="4">
    <source>
        <dbReference type="Pfam" id="PF22725"/>
    </source>
</evidence>
<evidence type="ECO:0000256" key="1">
    <source>
        <dbReference type="ARBA" id="ARBA00010928"/>
    </source>
</evidence>
<dbReference type="Proteomes" id="UP000004662">
    <property type="component" value="Chromosome"/>
</dbReference>
<dbReference type="HOGENOM" id="CLU_823163_0_0_7"/>
<dbReference type="GO" id="GO:0000166">
    <property type="term" value="F:nucleotide binding"/>
    <property type="evidence" value="ECO:0007669"/>
    <property type="project" value="InterPro"/>
</dbReference>
<dbReference type="InterPro" id="IPR050984">
    <property type="entry name" value="Gfo/Idh/MocA_domain"/>
</dbReference>
<dbReference type="Pfam" id="PF01408">
    <property type="entry name" value="GFO_IDH_MocA"/>
    <property type="match status" value="1"/>
</dbReference>
<sequence length="316" mass="32788">MRLLVLGGSDIFFRRVLPILPGLGVTAVDLASRSGRRPPAEPALPLRFFDDPAAALAGSPAEAVYVTTENSRHAALTLAALDSGHHVVVDKPAFLDLETAEKAADLAAKKGLVLAEATVWADHPRFSGLRKAFADAGAAPTRLAAVFSFPPLAAGNFRHRPECGGGMLFDLGPYAASPGRIFFGAEPDEVFCRVLAQGPLVETAFSCLLLYPGGKSLTGVFGGDTGYANRLDVLGPDLAASMDRAFTPPLGTALTLGLNSPAGPRTATFEPADAFAGFFARVFAAMDAGKGDGLLADLLADARTLSRLRRAAGGAE</sequence>
<comment type="similarity">
    <text evidence="1">Belongs to the Gfo/Idh/MocA family.</text>
</comment>
<accession>G7Q914</accession>
<evidence type="ECO:0000259" key="3">
    <source>
        <dbReference type="Pfam" id="PF01408"/>
    </source>
</evidence>
<dbReference type="eggNOG" id="COG0673">
    <property type="taxonomic scope" value="Bacteria"/>
</dbReference>
<keyword evidence="6" id="KW-1185">Reference proteome</keyword>